<dbReference type="Proteomes" id="UP000253426">
    <property type="component" value="Unassembled WGS sequence"/>
</dbReference>
<keyword evidence="2" id="KW-1185">Reference proteome</keyword>
<organism evidence="1 2">
    <name type="scientific">Roseimicrobium gellanilyticum</name>
    <dbReference type="NCBI Taxonomy" id="748857"/>
    <lineage>
        <taxon>Bacteria</taxon>
        <taxon>Pseudomonadati</taxon>
        <taxon>Verrucomicrobiota</taxon>
        <taxon>Verrucomicrobiia</taxon>
        <taxon>Verrucomicrobiales</taxon>
        <taxon>Verrucomicrobiaceae</taxon>
        <taxon>Roseimicrobium</taxon>
    </lineage>
</organism>
<reference evidence="1 2" key="1">
    <citation type="submission" date="2018-06" db="EMBL/GenBank/DDBJ databases">
        <title>Genomic Encyclopedia of Type Strains, Phase IV (KMG-IV): sequencing the most valuable type-strain genomes for metagenomic binning, comparative biology and taxonomic classification.</title>
        <authorList>
            <person name="Goeker M."/>
        </authorList>
    </citation>
    <scope>NUCLEOTIDE SEQUENCE [LARGE SCALE GENOMIC DNA]</scope>
    <source>
        <strain evidence="1 2">DSM 25532</strain>
    </source>
</reference>
<dbReference type="AlphaFoldDB" id="A0A366H482"/>
<proteinExistence type="predicted"/>
<evidence type="ECO:0000313" key="1">
    <source>
        <dbReference type="EMBL" id="RBP35903.1"/>
    </source>
</evidence>
<name>A0A366H482_9BACT</name>
<protein>
    <submittedName>
        <fullName evidence="1">Uncharacterized protein</fullName>
    </submittedName>
</protein>
<sequence length="139" mass="15306">MPQIPPLARLETTSLLLPNRQPGSQLHIQTGYRDRKERRPVGGIWELVEVNTGTVGYEASEIPGWQNETFPPHPCAPHPFPYRFTYFLLSPVGVMGAGAVPGTDRAPGGMGLDFAKSVRVGPLTWTCATVPNHWRCMVV</sequence>
<accession>A0A366H482</accession>
<evidence type="ECO:0000313" key="2">
    <source>
        <dbReference type="Proteomes" id="UP000253426"/>
    </source>
</evidence>
<comment type="caution">
    <text evidence="1">The sequence shown here is derived from an EMBL/GenBank/DDBJ whole genome shotgun (WGS) entry which is preliminary data.</text>
</comment>
<gene>
    <name evidence="1" type="ORF">DES53_11969</name>
</gene>
<dbReference type="EMBL" id="QNRR01000019">
    <property type="protein sequence ID" value="RBP35903.1"/>
    <property type="molecule type" value="Genomic_DNA"/>
</dbReference>